<feature type="transmembrane region" description="Helical" evidence="5">
    <location>
        <begin position="50"/>
        <end position="74"/>
    </location>
</feature>
<evidence type="ECO:0000256" key="5">
    <source>
        <dbReference type="SAM" id="Phobius"/>
    </source>
</evidence>
<dbReference type="GO" id="GO:0005886">
    <property type="term" value="C:plasma membrane"/>
    <property type="evidence" value="ECO:0007669"/>
    <property type="project" value="TreeGrafter"/>
</dbReference>
<dbReference type="AlphaFoldDB" id="A0A8A3P152"/>
<feature type="transmembrane region" description="Helical" evidence="5">
    <location>
        <begin position="309"/>
        <end position="325"/>
    </location>
</feature>
<evidence type="ECO:0000256" key="1">
    <source>
        <dbReference type="ARBA" id="ARBA00004141"/>
    </source>
</evidence>
<dbReference type="InterPro" id="IPR036259">
    <property type="entry name" value="MFS_trans_sf"/>
</dbReference>
<comment type="subcellular location">
    <subcellularLocation>
        <location evidence="1">Membrane</location>
        <topology evidence="1">Multi-pass membrane protein</topology>
    </subcellularLocation>
</comment>
<dbReference type="Pfam" id="PF07690">
    <property type="entry name" value="MFS_1"/>
    <property type="match status" value="1"/>
</dbReference>
<feature type="transmembrane region" description="Helical" evidence="5">
    <location>
        <begin position="255"/>
        <end position="277"/>
    </location>
</feature>
<keyword evidence="8" id="KW-1185">Reference proteome</keyword>
<proteinExistence type="predicted"/>
<evidence type="ECO:0000256" key="4">
    <source>
        <dbReference type="ARBA" id="ARBA00023136"/>
    </source>
</evidence>
<evidence type="ECO:0000313" key="8">
    <source>
        <dbReference type="Proteomes" id="UP000672032"/>
    </source>
</evidence>
<dbReference type="GO" id="GO:0010509">
    <property type="term" value="P:intracellular polyamine homeostasis"/>
    <property type="evidence" value="ECO:0007669"/>
    <property type="project" value="TreeGrafter"/>
</dbReference>
<evidence type="ECO:0000256" key="2">
    <source>
        <dbReference type="ARBA" id="ARBA00022692"/>
    </source>
</evidence>
<gene>
    <name evidence="7" type="ORF">DSL72_000250</name>
</gene>
<keyword evidence="4 5" id="KW-0472">Membrane</keyword>
<accession>A0A8A3P152</accession>
<dbReference type="InterPro" id="IPR013120">
    <property type="entry name" value="FAR_NAD-bd"/>
</dbReference>
<organism evidence="7 8">
    <name type="scientific">Monilinia vaccinii-corymbosi</name>
    <dbReference type="NCBI Taxonomy" id="61207"/>
    <lineage>
        <taxon>Eukaryota</taxon>
        <taxon>Fungi</taxon>
        <taxon>Dikarya</taxon>
        <taxon>Ascomycota</taxon>
        <taxon>Pezizomycotina</taxon>
        <taxon>Leotiomycetes</taxon>
        <taxon>Helotiales</taxon>
        <taxon>Sclerotiniaceae</taxon>
        <taxon>Monilinia</taxon>
    </lineage>
</organism>
<name>A0A8A3P152_9HELO</name>
<dbReference type="OrthoDB" id="3936150at2759"/>
<dbReference type="InterPro" id="IPR020846">
    <property type="entry name" value="MFS_dom"/>
</dbReference>
<dbReference type="PANTHER" id="PTHR23502:SF5">
    <property type="entry name" value="QUINIDINE RESISTANCE PROTEIN 3"/>
    <property type="match status" value="1"/>
</dbReference>
<dbReference type="Proteomes" id="UP000672032">
    <property type="component" value="Chromosome 2"/>
</dbReference>
<evidence type="ECO:0000259" key="6">
    <source>
        <dbReference type="PROSITE" id="PS50850"/>
    </source>
</evidence>
<feature type="transmembrane region" description="Helical" evidence="5">
    <location>
        <begin position="217"/>
        <end position="235"/>
    </location>
</feature>
<reference evidence="7" key="1">
    <citation type="submission" date="2020-10" db="EMBL/GenBank/DDBJ databases">
        <title>Genome Sequence of Monilinia vaccinii-corymbosi Sheds Light on Mummy Berry Disease Infection of Blueberry and Mating Type.</title>
        <authorList>
            <person name="Yow A.G."/>
            <person name="Zhang Y."/>
            <person name="Bansal K."/>
            <person name="Eacker S.M."/>
            <person name="Sullivan S."/>
            <person name="Liachko I."/>
            <person name="Cubeta M.A."/>
            <person name="Rollins J.A."/>
            <person name="Ashrafi H."/>
        </authorList>
    </citation>
    <scope>NUCLEOTIDE SEQUENCE</scope>
    <source>
        <strain evidence="7">RL-1</strain>
    </source>
</reference>
<feature type="non-terminal residue" evidence="7">
    <location>
        <position position="1"/>
    </location>
</feature>
<protein>
    <recommendedName>
        <fullName evidence="6">Major facilitator superfamily (MFS) profile domain-containing protein</fullName>
    </recommendedName>
</protein>
<dbReference type="PANTHER" id="PTHR23502">
    <property type="entry name" value="MAJOR FACILITATOR SUPERFAMILY"/>
    <property type="match status" value="1"/>
</dbReference>
<evidence type="ECO:0000256" key="3">
    <source>
        <dbReference type="ARBA" id="ARBA00022989"/>
    </source>
</evidence>
<feature type="transmembrane region" description="Helical" evidence="5">
    <location>
        <begin position="17"/>
        <end position="38"/>
    </location>
</feature>
<dbReference type="InterPro" id="IPR011701">
    <property type="entry name" value="MFS"/>
</dbReference>
<dbReference type="InterPro" id="IPR036291">
    <property type="entry name" value="NAD(P)-bd_dom_sf"/>
</dbReference>
<feature type="transmembrane region" description="Helical" evidence="5">
    <location>
        <begin position="136"/>
        <end position="156"/>
    </location>
</feature>
<feature type="transmembrane region" description="Helical" evidence="5">
    <location>
        <begin position="80"/>
        <end position="98"/>
    </location>
</feature>
<dbReference type="GO" id="GO:0015203">
    <property type="term" value="F:polyamine transmembrane transporter activity"/>
    <property type="evidence" value="ECO:0007669"/>
    <property type="project" value="TreeGrafter"/>
</dbReference>
<keyword evidence="3 5" id="KW-1133">Transmembrane helix</keyword>
<feature type="domain" description="Major facilitator superfamily (MFS) profile" evidence="6">
    <location>
        <begin position="1"/>
        <end position="428"/>
    </location>
</feature>
<dbReference type="SUPFAM" id="SSF51735">
    <property type="entry name" value="NAD(P)-binding Rossmann-fold domains"/>
    <property type="match status" value="1"/>
</dbReference>
<dbReference type="PROSITE" id="PS50850">
    <property type="entry name" value="MFS"/>
    <property type="match status" value="1"/>
</dbReference>
<evidence type="ECO:0000313" key="7">
    <source>
        <dbReference type="EMBL" id="QSZ30692.1"/>
    </source>
</evidence>
<sequence length="783" mass="87042">EAALPQLPAALATSSTIANLSTALPTIGSAICPMYWSYLSEHKGRRIPYLAALAIFVALSIVAAIANSIVQLVILRMLSGMVGCAVTATGAAVVGDLWDSKELGRAMSVYYIGVLMGPTLGPVIGGFLVQRWGWRAAQWFLVIYGALTFIVTLIVLPETLIIQKLDVAEDVNPALQHGLDQTRSIGGILQNIKGGYYKVHHILFRPLRITRCLQSPIVLLTTYLASITLLFYRAIEISIQKAFSTSPYNFDPLRIGLCFLPAALGLLGGDLISGMWSDHVMNKVARKNGESPDTQISAQQPEHRIRENAWCGMLLLAGSLVWYGWTVRFGAIWEVPLHWQVWPFPGLLIFRASSSVHIAHDKFIEYVLPAVEDANRGAEGFSQISKDAIVIMQADVDYPTTDKASIQRAKVYQVFADVIVAVHMQGRECSRDGLKLSVAELERWLLETLRSKLQIRIDDATADYYRASMESLRALQLRNMIVQDLDLNGCGKSLGPLAVFECGNTYNLARALLNLQAGYSHNPTNPFQQMSSQIQEHSSFPAHKAEAYNILRGYTVLLTGVSGFLGSQILFNLLASPQVVEIWCHVRASDSQNAFFRLEAIMKAKFAASAQDLSKVVAFTGDLSHEPFGLTIEQYTHVKSHLTHIIHAAYPVNLVLPLSHFLSQITTTHVLLSFSLSTSTPRDAGLSFDTLACRQWLDHMLHGRGQELDISASLLEYWEMQEKLREEGDSAQEDFDGSHLLRREALFDMRRTLHDSIVLQDMREILVSEYIPKFFLEGKKVEL</sequence>
<dbReference type="SUPFAM" id="SSF103473">
    <property type="entry name" value="MFS general substrate transporter"/>
    <property type="match status" value="1"/>
</dbReference>
<dbReference type="Pfam" id="PF07993">
    <property type="entry name" value="NAD_binding_4"/>
    <property type="match status" value="1"/>
</dbReference>
<feature type="transmembrane region" description="Helical" evidence="5">
    <location>
        <begin position="110"/>
        <end position="130"/>
    </location>
</feature>
<dbReference type="EMBL" id="CP063406">
    <property type="protein sequence ID" value="QSZ30692.1"/>
    <property type="molecule type" value="Genomic_DNA"/>
</dbReference>
<dbReference type="Gene3D" id="3.40.50.720">
    <property type="entry name" value="NAD(P)-binding Rossmann-like Domain"/>
    <property type="match status" value="1"/>
</dbReference>
<dbReference type="Gene3D" id="1.20.1720.10">
    <property type="entry name" value="Multidrug resistance protein D"/>
    <property type="match status" value="1"/>
</dbReference>
<keyword evidence="2 5" id="KW-0812">Transmembrane</keyword>
<dbReference type="Pfam" id="PF23562">
    <property type="entry name" value="AMP-binding_C_3"/>
    <property type="match status" value="1"/>
</dbReference>